<dbReference type="NCBIfam" id="NF007894">
    <property type="entry name" value="PRK10598.1"/>
    <property type="match status" value="1"/>
</dbReference>
<evidence type="ECO:0000313" key="3">
    <source>
        <dbReference type="Proteomes" id="UP000183920"/>
    </source>
</evidence>
<evidence type="ECO:0000313" key="2">
    <source>
        <dbReference type="EMBL" id="MBJ2116608.1"/>
    </source>
</evidence>
<reference evidence="2 4" key="3">
    <citation type="submission" date="2020-12" db="EMBL/GenBank/DDBJ databases">
        <title>Enhanced detection system for hospital associated transmission using whole genome sequencing surveillance.</title>
        <authorList>
            <person name="Harrison L.H."/>
            <person name="Van Tyne D."/>
            <person name="Marsh J.W."/>
            <person name="Griffith M.P."/>
            <person name="Snyder D.J."/>
            <person name="Cooper V.S."/>
            <person name="Mustapha M."/>
        </authorList>
    </citation>
    <scope>NUCLEOTIDE SEQUENCE [LARGE SCALE GENOMIC DNA]</scope>
    <source>
        <strain evidence="2 4">PR00195</strain>
    </source>
</reference>
<dbReference type="Proteomes" id="UP000619976">
    <property type="component" value="Unassembled WGS sequence"/>
</dbReference>
<dbReference type="RefSeq" id="WP_072064027.1">
    <property type="nucleotide sequence ID" value="NZ_CAXOKJ010000001.1"/>
</dbReference>
<sequence length="184" mass="20267">MKAIFLTAIFVLTSLVTGCDQLKQFDVSENLINDYIRQKINLQKHIGEDEVVSADIKLSNLSIQIGRTEPGKISLSGTTDLMINSFFGKTSAKVELTLSGQPSYQADKGAIYIKSMVIDSYKVSPEKMDAVVIALKPYLDTTITTYFDNHPVYVLNPEKNSAEAAAFKLAKGIEVKPGKFVIQL</sequence>
<dbReference type="PROSITE" id="PS51257">
    <property type="entry name" value="PROKAR_LIPOPROTEIN"/>
    <property type="match status" value="1"/>
</dbReference>
<protein>
    <submittedName>
        <fullName evidence="1 2">Lipoprotein</fullName>
    </submittedName>
</protein>
<dbReference type="InterPro" id="IPR010835">
    <property type="entry name" value="DUF1439"/>
</dbReference>
<dbReference type="Pfam" id="PF07273">
    <property type="entry name" value="DUF1439"/>
    <property type="match status" value="1"/>
</dbReference>
<gene>
    <name evidence="1" type="primary">yceB</name>
    <name evidence="1" type="ORF">BN1804_02139</name>
    <name evidence="2" type="ORF">JFQ69_02820</name>
</gene>
<dbReference type="EMBL" id="CVRY01000004">
    <property type="protein sequence ID" value="CRL62778.1"/>
    <property type="molecule type" value="Genomic_DNA"/>
</dbReference>
<dbReference type="EMBL" id="JAEKCB010000001">
    <property type="protein sequence ID" value="MBJ2116608.1"/>
    <property type="molecule type" value="Genomic_DNA"/>
</dbReference>
<reference evidence="1" key="2">
    <citation type="submission" date="2015-06" db="EMBL/GenBank/DDBJ databases">
        <authorList>
            <person name="Urmite Genomes Urmite Genomes"/>
        </authorList>
    </citation>
    <scope>NUCLEOTIDE SEQUENCE [LARGE SCALE GENOMIC DNA]</scope>
    <source>
        <strain evidence="1">CSUR P1867</strain>
    </source>
</reference>
<accession>A0A0G4QA85</accession>
<dbReference type="Proteomes" id="UP000183920">
    <property type="component" value="Unassembled WGS sequence"/>
</dbReference>
<name>A0A0G4QA85_9GAMM</name>
<organism evidence="1 3">
    <name type="scientific">Proteus penneri</name>
    <dbReference type="NCBI Taxonomy" id="102862"/>
    <lineage>
        <taxon>Bacteria</taxon>
        <taxon>Pseudomonadati</taxon>
        <taxon>Pseudomonadota</taxon>
        <taxon>Gammaproteobacteria</taxon>
        <taxon>Enterobacterales</taxon>
        <taxon>Morganellaceae</taxon>
        <taxon>Proteus</taxon>
    </lineage>
</organism>
<dbReference type="AlphaFoldDB" id="A0A0G4QA85"/>
<evidence type="ECO:0000313" key="4">
    <source>
        <dbReference type="Proteomes" id="UP000619976"/>
    </source>
</evidence>
<keyword evidence="4" id="KW-1185">Reference proteome</keyword>
<keyword evidence="1" id="KW-0449">Lipoprotein</keyword>
<proteinExistence type="predicted"/>
<dbReference type="Gene3D" id="3.15.10.40">
    <property type="entry name" value="Uncharacterised protein PF07273, DUF1439"/>
    <property type="match status" value="1"/>
</dbReference>
<evidence type="ECO:0000313" key="1">
    <source>
        <dbReference type="EMBL" id="CRL62778.1"/>
    </source>
</evidence>
<reference evidence="3" key="1">
    <citation type="submission" date="2015-06" db="EMBL/GenBank/DDBJ databases">
        <authorList>
            <person name="Urmite Genomes"/>
        </authorList>
    </citation>
    <scope>NUCLEOTIDE SEQUENCE [LARGE SCALE GENOMIC DNA]</scope>
    <source>
        <strain evidence="3">CSUR P1867</strain>
    </source>
</reference>